<evidence type="ECO:0000313" key="5">
    <source>
        <dbReference type="EMBL" id="NRQ43731.1"/>
    </source>
</evidence>
<organism evidence="5 6">
    <name type="scientific">Rheinheimera lutimaris</name>
    <dbReference type="NCBI Taxonomy" id="2740584"/>
    <lineage>
        <taxon>Bacteria</taxon>
        <taxon>Pseudomonadati</taxon>
        <taxon>Pseudomonadota</taxon>
        <taxon>Gammaproteobacteria</taxon>
        <taxon>Chromatiales</taxon>
        <taxon>Chromatiaceae</taxon>
        <taxon>Rheinheimera</taxon>
    </lineage>
</organism>
<dbReference type="Proteomes" id="UP000523161">
    <property type="component" value="Unassembled WGS sequence"/>
</dbReference>
<dbReference type="EMBL" id="JABSOD010000016">
    <property type="protein sequence ID" value="NRQ43731.1"/>
    <property type="molecule type" value="Genomic_DNA"/>
</dbReference>
<feature type="binding site" evidence="4">
    <location>
        <position position="203"/>
    </location>
    <ligand>
        <name>a divalent metal cation</name>
        <dbReference type="ChEBI" id="CHEBI:60240"/>
        <label>1</label>
    </ligand>
</feature>
<dbReference type="InterPro" id="IPR018228">
    <property type="entry name" value="DNase_TatD-rel_CS"/>
</dbReference>
<dbReference type="CDD" id="cd01310">
    <property type="entry name" value="TatD_DNAse"/>
    <property type="match status" value="1"/>
</dbReference>
<keyword evidence="2 4" id="KW-0479">Metal-binding</keyword>
<dbReference type="RefSeq" id="WP_173501968.1">
    <property type="nucleotide sequence ID" value="NZ_JABSOD010000016.1"/>
</dbReference>
<name>A0A7Y5ATN3_9GAMM</name>
<evidence type="ECO:0000256" key="3">
    <source>
        <dbReference type="ARBA" id="ARBA00022801"/>
    </source>
</evidence>
<feature type="binding site" evidence="4">
    <location>
        <position position="129"/>
    </location>
    <ligand>
        <name>a divalent metal cation</name>
        <dbReference type="ChEBI" id="CHEBI:60240"/>
        <label>2</label>
    </ligand>
</feature>
<dbReference type="GO" id="GO:0016788">
    <property type="term" value="F:hydrolase activity, acting on ester bonds"/>
    <property type="evidence" value="ECO:0007669"/>
    <property type="project" value="InterPro"/>
</dbReference>
<gene>
    <name evidence="5" type="ORF">HRH59_14350</name>
</gene>
<evidence type="ECO:0000256" key="1">
    <source>
        <dbReference type="ARBA" id="ARBA00009275"/>
    </source>
</evidence>
<comment type="similarity">
    <text evidence="1">Belongs to the metallo-dependent hydrolases superfamily. TatD-type hydrolase family.</text>
</comment>
<evidence type="ECO:0000256" key="4">
    <source>
        <dbReference type="PIRSR" id="PIRSR005902-1"/>
    </source>
</evidence>
<accession>A0A7Y5ATN3</accession>
<reference evidence="5 6" key="1">
    <citation type="submission" date="2020-06" db="EMBL/GenBank/DDBJ databases">
        <title>Rheinheimera sp. nov., a marine bacterium isolated from coastal.</title>
        <authorList>
            <person name="Yu Q."/>
            <person name="Qi Y."/>
            <person name="Pu J."/>
        </authorList>
    </citation>
    <scope>NUCLEOTIDE SEQUENCE [LARGE SCALE GENOMIC DNA]</scope>
    <source>
        <strain evidence="5 6">YQF-2</strain>
    </source>
</reference>
<dbReference type="InterPro" id="IPR032466">
    <property type="entry name" value="Metal_Hydrolase"/>
</dbReference>
<feature type="binding site" evidence="4">
    <location>
        <position position="152"/>
    </location>
    <ligand>
        <name>a divalent metal cation</name>
        <dbReference type="ChEBI" id="CHEBI:60240"/>
        <label>2</label>
    </ligand>
</feature>
<dbReference type="Gene3D" id="3.20.20.140">
    <property type="entry name" value="Metal-dependent hydrolases"/>
    <property type="match status" value="1"/>
</dbReference>
<dbReference type="GO" id="GO:0005829">
    <property type="term" value="C:cytosol"/>
    <property type="evidence" value="ECO:0007669"/>
    <property type="project" value="TreeGrafter"/>
</dbReference>
<keyword evidence="3 5" id="KW-0378">Hydrolase</keyword>
<evidence type="ECO:0000256" key="2">
    <source>
        <dbReference type="ARBA" id="ARBA00022723"/>
    </source>
</evidence>
<dbReference type="FunFam" id="3.20.20.140:FF:000005">
    <property type="entry name" value="TatD family hydrolase"/>
    <property type="match status" value="1"/>
</dbReference>
<sequence>MIWCDIGVNLFSNQFDQDRAEVVERAAQAGIGQLLLIGSDISESKLNTAFCRQHSGCFSSAGVHPHRAANVEADWLSQLSELIHANEVVAIGECGLDFNRDFSPRPQQQQVFAEQLQLASQFNKPVYLHERDAFDTQLAMLQEQPPAKGVAHCFTGDTAQLKAWLDLDLYIGITGWLCDERRGAVLREAVAYIPADRLLLETDAPYLLPRNLNPKPAGRRNEPAFLPAIAAMVAQLKQADIKQLAEQQWQNCQRLFNTGPDNLLHRSLHHG</sequence>
<dbReference type="Pfam" id="PF01026">
    <property type="entry name" value="TatD_DNase"/>
    <property type="match status" value="1"/>
</dbReference>
<dbReference type="InterPro" id="IPR001130">
    <property type="entry name" value="TatD-like"/>
</dbReference>
<comment type="caution">
    <text evidence="5">The sequence shown here is derived from an EMBL/GenBank/DDBJ whole genome shotgun (WGS) entry which is preliminary data.</text>
</comment>
<feature type="binding site" evidence="4">
    <location>
        <position position="93"/>
    </location>
    <ligand>
        <name>a divalent metal cation</name>
        <dbReference type="ChEBI" id="CHEBI:60240"/>
        <label>1</label>
    </ligand>
</feature>
<dbReference type="PROSITE" id="PS01090">
    <property type="entry name" value="TATD_2"/>
    <property type="match status" value="1"/>
</dbReference>
<dbReference type="AlphaFoldDB" id="A0A7Y5ATN3"/>
<evidence type="ECO:0000313" key="6">
    <source>
        <dbReference type="Proteomes" id="UP000523161"/>
    </source>
</evidence>
<keyword evidence="6" id="KW-1185">Reference proteome</keyword>
<proteinExistence type="inferred from homology"/>
<dbReference type="PROSITE" id="PS01091">
    <property type="entry name" value="TATD_3"/>
    <property type="match status" value="1"/>
</dbReference>
<dbReference type="GO" id="GO:0046872">
    <property type="term" value="F:metal ion binding"/>
    <property type="evidence" value="ECO:0007669"/>
    <property type="project" value="UniProtKB-KW"/>
</dbReference>
<dbReference type="SUPFAM" id="SSF51556">
    <property type="entry name" value="Metallo-dependent hydrolases"/>
    <property type="match status" value="1"/>
</dbReference>
<protein>
    <submittedName>
        <fullName evidence="5">TatD family hydrolase</fullName>
    </submittedName>
</protein>
<dbReference type="PANTHER" id="PTHR46124:SF2">
    <property type="entry name" value="D-AMINOACYL-TRNA DEACYLASE"/>
    <property type="match status" value="1"/>
</dbReference>
<dbReference type="PIRSF" id="PIRSF005902">
    <property type="entry name" value="DNase_TatD"/>
    <property type="match status" value="1"/>
</dbReference>
<dbReference type="PANTHER" id="PTHR46124">
    <property type="entry name" value="D-AMINOACYL-TRNA DEACYLASE"/>
    <property type="match status" value="1"/>
</dbReference>